<dbReference type="EMBL" id="AOJE01000008">
    <property type="protein sequence ID" value="ELZ43131.1"/>
    <property type="molecule type" value="Genomic_DNA"/>
</dbReference>
<evidence type="ECO:0000313" key="2">
    <source>
        <dbReference type="Proteomes" id="UP000011514"/>
    </source>
</evidence>
<protein>
    <submittedName>
        <fullName evidence="1">Uncharacterized protein</fullName>
    </submittedName>
</protein>
<reference evidence="1 2" key="1">
    <citation type="journal article" date="2014" name="PLoS Genet.">
        <title>Phylogenetically driven sequencing of extremely halophilic archaea reveals strategies for static and dynamic osmo-response.</title>
        <authorList>
            <person name="Becker E.A."/>
            <person name="Seitzer P.M."/>
            <person name="Tritt A."/>
            <person name="Larsen D."/>
            <person name="Krusor M."/>
            <person name="Yao A.I."/>
            <person name="Wu D."/>
            <person name="Madern D."/>
            <person name="Eisen J.A."/>
            <person name="Darling A.E."/>
            <person name="Facciotti M.T."/>
        </authorList>
    </citation>
    <scope>NUCLEOTIDE SEQUENCE [LARGE SCALE GENOMIC DNA]</scope>
    <source>
        <strain evidence="1 2">DSM 1137</strain>
    </source>
</reference>
<evidence type="ECO:0000313" key="1">
    <source>
        <dbReference type="EMBL" id="ELZ43131.1"/>
    </source>
</evidence>
<dbReference type="PATRIC" id="fig|1227484.4.peg.347"/>
<keyword evidence="2" id="KW-1185">Reference proteome</keyword>
<accession>M0E5T6</accession>
<comment type="caution">
    <text evidence="1">The sequence shown here is derived from an EMBL/GenBank/DDBJ whole genome shotgun (WGS) entry which is preliminary data.</text>
</comment>
<sequence length="37" mass="3819">MTRLRSTASASAALVSGALIGWNGYGIPETRSVRPTA</sequence>
<dbReference type="AlphaFoldDB" id="M0E5T6"/>
<organism evidence="1 2">
    <name type="scientific">Halorubrum saccharovorum DSM 1137</name>
    <dbReference type="NCBI Taxonomy" id="1227484"/>
    <lineage>
        <taxon>Archaea</taxon>
        <taxon>Methanobacteriati</taxon>
        <taxon>Methanobacteriota</taxon>
        <taxon>Stenosarchaea group</taxon>
        <taxon>Halobacteria</taxon>
        <taxon>Halobacteriales</taxon>
        <taxon>Haloferacaceae</taxon>
        <taxon>Halorubrum</taxon>
    </lineage>
</organism>
<gene>
    <name evidence="1" type="ORF">C471_01699</name>
</gene>
<proteinExistence type="predicted"/>
<dbReference type="Proteomes" id="UP000011514">
    <property type="component" value="Unassembled WGS sequence"/>
</dbReference>
<dbReference type="STRING" id="1227484.C471_01699"/>
<name>M0E5T6_9EURY</name>